<comment type="subunit">
    <text evidence="5">Part of the 50S ribosomal subunit.</text>
</comment>
<name>A0A0F4VKD1_9HYPH</name>
<evidence type="ECO:0000256" key="4">
    <source>
        <dbReference type="ARBA" id="ARBA00035244"/>
    </source>
</evidence>
<dbReference type="GO" id="GO:0006412">
    <property type="term" value="P:translation"/>
    <property type="evidence" value="ECO:0007669"/>
    <property type="project" value="UniProtKB-UniRule"/>
</dbReference>
<keyword evidence="5" id="KW-0694">RNA-binding</keyword>
<dbReference type="InterPro" id="IPR002136">
    <property type="entry name" value="Ribosomal_uL4"/>
</dbReference>
<evidence type="ECO:0000313" key="8">
    <source>
        <dbReference type="Proteomes" id="UP000033731"/>
    </source>
</evidence>
<dbReference type="AlphaFoldDB" id="A0A0F4VKD1"/>
<evidence type="ECO:0000256" key="6">
    <source>
        <dbReference type="SAM" id="MobiDB-lite"/>
    </source>
</evidence>
<dbReference type="PANTHER" id="PTHR10746">
    <property type="entry name" value="50S RIBOSOMAL PROTEIN L4"/>
    <property type="match status" value="1"/>
</dbReference>
<dbReference type="PANTHER" id="PTHR10746:SF6">
    <property type="entry name" value="LARGE RIBOSOMAL SUBUNIT PROTEIN UL4M"/>
    <property type="match status" value="1"/>
</dbReference>
<gene>
    <name evidence="5" type="primary">rplD</name>
    <name evidence="7" type="ORF">DJ66_0571</name>
</gene>
<dbReference type="HAMAP" id="MF_01328_B">
    <property type="entry name" value="Ribosomal_uL4_B"/>
    <property type="match status" value="1"/>
</dbReference>
<dbReference type="GO" id="GO:0003735">
    <property type="term" value="F:structural constituent of ribosome"/>
    <property type="evidence" value="ECO:0007669"/>
    <property type="project" value="InterPro"/>
</dbReference>
<evidence type="ECO:0000256" key="2">
    <source>
        <dbReference type="ARBA" id="ARBA00022980"/>
    </source>
</evidence>
<keyword evidence="3 5" id="KW-0687">Ribonucleoprotein</keyword>
<dbReference type="Pfam" id="PF00573">
    <property type="entry name" value="Ribosomal_L4"/>
    <property type="match status" value="1"/>
</dbReference>
<comment type="caution">
    <text evidence="7">The sequence shown here is derived from an EMBL/GenBank/DDBJ whole genome shotgun (WGS) entry which is preliminary data.</text>
</comment>
<comment type="function">
    <text evidence="5">One of the primary rRNA binding proteins, this protein initially binds near the 5'-end of the 23S rRNA. It is important during the early stages of 50S assembly. It makes multiple contacts with different domains of the 23S rRNA in the assembled 50S subunit and ribosome.</text>
</comment>
<reference evidence="7 8" key="1">
    <citation type="journal article" date="2015" name="Phytopathology">
        <title>Genomes of Candidatus Liberibacter solanacearum haplotype A from New Zealand and the USA suggest significant genome plasticity in the species.</title>
        <authorList>
            <person name="Thompson S.M."/>
            <person name="Johnson C.P."/>
            <person name="Lu A.Y."/>
            <person name="Frampton R.A."/>
            <person name="Sullivan K.L."/>
            <person name="Fiers M.W."/>
            <person name="Crowhurst R.N."/>
            <person name="Pitman A.R."/>
            <person name="Scott I."/>
            <person name="Gudmestad N.C."/>
            <person name="Smith G.R."/>
        </authorList>
    </citation>
    <scope>NUCLEOTIDE SEQUENCE [LARGE SCALE GENOMIC DNA]</scope>
    <source>
        <strain evidence="7 8">LsoNZ1</strain>
    </source>
</reference>
<proteinExistence type="inferred from homology"/>
<dbReference type="Gene3D" id="3.40.1370.10">
    <property type="match status" value="1"/>
</dbReference>
<keyword evidence="2 5" id="KW-0689">Ribosomal protein</keyword>
<dbReference type="InterPro" id="IPR023574">
    <property type="entry name" value="Ribosomal_uL4_dom_sf"/>
</dbReference>
<dbReference type="GO" id="GO:0019843">
    <property type="term" value="F:rRNA binding"/>
    <property type="evidence" value="ECO:0007669"/>
    <property type="project" value="UniProtKB-UniRule"/>
</dbReference>
<dbReference type="NCBIfam" id="TIGR03953">
    <property type="entry name" value="rplD_bact"/>
    <property type="match status" value="1"/>
</dbReference>
<keyword evidence="8" id="KW-1185">Reference proteome</keyword>
<comment type="function">
    <text evidence="5">Forms part of the polypeptide exit tunnel.</text>
</comment>
<evidence type="ECO:0000256" key="3">
    <source>
        <dbReference type="ARBA" id="ARBA00023274"/>
    </source>
</evidence>
<organism evidence="7 8">
    <name type="scientific">Candidatus Liberibacter solanacearum</name>
    <dbReference type="NCBI Taxonomy" id="556287"/>
    <lineage>
        <taxon>Bacteria</taxon>
        <taxon>Pseudomonadati</taxon>
        <taxon>Pseudomonadota</taxon>
        <taxon>Alphaproteobacteria</taxon>
        <taxon>Hyphomicrobiales</taxon>
        <taxon>Rhizobiaceae</taxon>
        <taxon>Liberibacter</taxon>
    </lineage>
</organism>
<sequence length="207" mass="22745">MIELSVRDLDGADKGVISVSEGIFALKPQQGILARVLRWQSWRRSKGCSKSKGRSEIAYTGAKMYTQKGTGRARHSSKSAPQFRGGGKAFGPVPGNGAHDIPKKIRSLALRHALSDKFSSNDILVIDSLVSKELKTKYLAERFRALNLSNALIIDGVQLDRNFQLAARNIPNINLLPVQGINVYDILRCSKLILSKSAVEALEGRFK</sequence>
<keyword evidence="5" id="KW-0699">rRNA-binding</keyword>
<evidence type="ECO:0000256" key="1">
    <source>
        <dbReference type="ARBA" id="ARBA00010528"/>
    </source>
</evidence>
<dbReference type="PATRIC" id="fig|556287.9.peg.594"/>
<dbReference type="EMBL" id="JMTK01000002">
    <property type="protein sequence ID" value="KJZ81844.1"/>
    <property type="molecule type" value="Genomic_DNA"/>
</dbReference>
<evidence type="ECO:0000256" key="5">
    <source>
        <dbReference type="HAMAP-Rule" id="MF_01328"/>
    </source>
</evidence>
<dbReference type="GO" id="GO:0005840">
    <property type="term" value="C:ribosome"/>
    <property type="evidence" value="ECO:0007669"/>
    <property type="project" value="UniProtKB-KW"/>
</dbReference>
<evidence type="ECO:0000313" key="7">
    <source>
        <dbReference type="EMBL" id="KJZ81844.1"/>
    </source>
</evidence>
<comment type="similarity">
    <text evidence="1 5">Belongs to the universal ribosomal protein uL4 family.</text>
</comment>
<accession>A0A0F4VKD1</accession>
<dbReference type="GO" id="GO:1990904">
    <property type="term" value="C:ribonucleoprotein complex"/>
    <property type="evidence" value="ECO:0007669"/>
    <property type="project" value="UniProtKB-KW"/>
</dbReference>
<dbReference type="SUPFAM" id="SSF52166">
    <property type="entry name" value="Ribosomal protein L4"/>
    <property type="match status" value="1"/>
</dbReference>
<dbReference type="Proteomes" id="UP000033731">
    <property type="component" value="Unassembled WGS sequence"/>
</dbReference>
<feature type="region of interest" description="Disordered" evidence="6">
    <location>
        <begin position="68"/>
        <end position="88"/>
    </location>
</feature>
<dbReference type="InterPro" id="IPR013005">
    <property type="entry name" value="Ribosomal_uL4-like"/>
</dbReference>
<protein>
    <recommendedName>
        <fullName evidence="4 5">Large ribosomal subunit protein uL4</fullName>
    </recommendedName>
</protein>